<name>A0ABN6LBS8_9BACT</name>
<accession>A0ABN6LBS8</accession>
<protein>
    <submittedName>
        <fullName evidence="1">Uncharacterized protein</fullName>
    </submittedName>
</protein>
<organism evidence="1 2">
    <name type="scientific">Persicobacter psychrovividus</name>
    <dbReference type="NCBI Taxonomy" id="387638"/>
    <lineage>
        <taxon>Bacteria</taxon>
        <taxon>Pseudomonadati</taxon>
        <taxon>Bacteroidota</taxon>
        <taxon>Cytophagia</taxon>
        <taxon>Cytophagales</taxon>
        <taxon>Persicobacteraceae</taxon>
        <taxon>Persicobacter</taxon>
    </lineage>
</organism>
<sequence length="50" mass="5858">MYLRSKRVPIGTLYEFKSAAFRPPKFGATRILPEGETIPFRQYKYQCPGF</sequence>
<geneLocation type="plasmid" evidence="1 2">
    <name>pPP1</name>
</geneLocation>
<gene>
    <name evidence="1" type="ORF">PEPS_29430</name>
</gene>
<dbReference type="EMBL" id="AP025293">
    <property type="protein sequence ID" value="BDD00663.1"/>
    <property type="molecule type" value="Genomic_DNA"/>
</dbReference>
<evidence type="ECO:0000313" key="1">
    <source>
        <dbReference type="EMBL" id="BDD00663.1"/>
    </source>
</evidence>
<keyword evidence="1" id="KW-0614">Plasmid</keyword>
<proteinExistence type="predicted"/>
<keyword evidence="2" id="KW-1185">Reference proteome</keyword>
<dbReference type="Proteomes" id="UP001354989">
    <property type="component" value="Plasmid pPP1"/>
</dbReference>
<reference evidence="1 2" key="1">
    <citation type="submission" date="2021-12" db="EMBL/GenBank/DDBJ databases">
        <title>Genome sequencing of bacteria with rrn-lacking chromosome and rrn-plasmid.</title>
        <authorList>
            <person name="Anda M."/>
            <person name="Iwasaki W."/>
        </authorList>
    </citation>
    <scope>NUCLEOTIDE SEQUENCE [LARGE SCALE GENOMIC DNA]</scope>
    <source>
        <strain evidence="1 2">NBRC 101262</strain>
        <plasmid evidence="1 2">pPP1</plasmid>
    </source>
</reference>
<evidence type="ECO:0000313" key="2">
    <source>
        <dbReference type="Proteomes" id="UP001354989"/>
    </source>
</evidence>